<reference evidence="1" key="1">
    <citation type="journal article" date="2014" name="Front. Microbiol.">
        <title>High frequency of phylogenetically diverse reductive dehalogenase-homologous genes in deep subseafloor sedimentary metagenomes.</title>
        <authorList>
            <person name="Kawai M."/>
            <person name="Futagami T."/>
            <person name="Toyoda A."/>
            <person name="Takaki Y."/>
            <person name="Nishi S."/>
            <person name="Hori S."/>
            <person name="Arai W."/>
            <person name="Tsubouchi T."/>
            <person name="Morono Y."/>
            <person name="Uchiyama I."/>
            <person name="Ito T."/>
            <person name="Fujiyama A."/>
            <person name="Inagaki F."/>
            <person name="Takami H."/>
        </authorList>
    </citation>
    <scope>NUCLEOTIDE SEQUENCE</scope>
    <source>
        <strain evidence="1">Expedition CK06-06</strain>
    </source>
</reference>
<feature type="non-terminal residue" evidence="1">
    <location>
        <position position="1"/>
    </location>
</feature>
<evidence type="ECO:0008006" key="2">
    <source>
        <dbReference type="Google" id="ProtNLM"/>
    </source>
</evidence>
<proteinExistence type="predicted"/>
<comment type="caution">
    <text evidence="1">The sequence shown here is derived from an EMBL/GenBank/DDBJ whole genome shotgun (WGS) entry which is preliminary data.</text>
</comment>
<accession>X1NF80</accession>
<name>X1NF80_9ZZZZ</name>
<organism evidence="1">
    <name type="scientific">marine sediment metagenome</name>
    <dbReference type="NCBI Taxonomy" id="412755"/>
    <lineage>
        <taxon>unclassified sequences</taxon>
        <taxon>metagenomes</taxon>
        <taxon>ecological metagenomes</taxon>
    </lineage>
</organism>
<dbReference type="EMBL" id="BARV01023213">
    <property type="protein sequence ID" value="GAI28866.1"/>
    <property type="molecule type" value="Genomic_DNA"/>
</dbReference>
<protein>
    <recommendedName>
        <fullName evidence="2">Nudix hydrolase domain-containing protein</fullName>
    </recommendedName>
</protein>
<evidence type="ECO:0000313" key="1">
    <source>
        <dbReference type="EMBL" id="GAI28866.1"/>
    </source>
</evidence>
<sequence length="45" mass="5129">ARHVKGKAIADSDALDVLWAKREELDKLDMHPLVRRTLEQAFTIA</sequence>
<gene>
    <name evidence="1" type="ORF">S06H3_38125</name>
</gene>
<dbReference type="AlphaFoldDB" id="X1NF80"/>